<sequence length="1496" mass="167213">MELDTSKTAYANDESNAEQGPQDSNTSEELAFRKDAHVWYLYLEDAEREANEKAEQWKSGLDSLLIFAGLFGGIVSSFVLDARKDLQVDSEQNLLSDIRQTLLSGSIGQTPGVSTATEWVNGLWILSLYITLFSAITGVLAKAWLANYVSVTKRREAEDAYNRYQLDKQADQWYLKEVITIVPLLLQVATFLFLVGLVIRGYGDSPTLSIVLLAFCAAGGIIYLLMTVLPLMSPTSPFNTPLSDFLRWLKRVWVALRRWKPSKPTSVPQEMQINQGLAEILYKKSIKSPKASHVNAAIAEIALPSFKEDWCATDLTHDGAVQHPAILGNCLLALLRSVKCIEESMSSRNGNIWHIPDVTQRNALAVQLRKSLSEPGNPLHRWNSLPEGFRPLLFSLRTQVLHLLPLLDWSHVDSKPDVDFGDFDANELADQPWHMAWQDISSNHRIHFTVAASRGVLHGQKYMKMVSSMILGLCLARAAHTAIDTGHVSEWVGFTNTEKKRDDIGKLVSKYLEKLYETTVIKASAWGDMAIDALSLYLHVPSLSVTVADLRSTDTLQTLDVLRSLLSALAFEHRPLPLHAVKMLEHVPVPGGELFDTIQTLQQNFDQNGSPARADSPQSLTLREADVPLLKDSGHLSMVETIATLIVSENQYGVRELGIQILENLARTGENLRAQIATILAASIESALVKPESHPPMSALAFLRTLYGMPDSPLYNCVHQVMFSVVDVALSQNQNEVCQLALCMVHDLWTQAEFQADIKRAVTEYLRTNLYETSNLTPESADGVNLKTVILSSRESIVTHRHVHFPEAIPIMLELWNEANIYEDEVSQDTENSLLSVLGNEEFWAGNPEYPAALESAIPDDLRVVSDGPISDWLRVEKWVNLLVSLAAQPEIRELVKNDLIDNCNSFLSNDDWRVRQFSVKLLASLGFSKEWQLPENILEGLKDMALSDLDADVQSEAINALSNLLEAHAEEYRDSIVPTIDSHIESGIGDTERKVRLAWGRLASSQINDVDFPRVQKLINATVKERDDGVRTEAVGTLQKILKTKLRARMATELGKTLDSSLRNPELAERAISIYTTLTARESTPEGRQRSTERHHLWVEIIVLLGRYSEFQTLNKLIEQTIKEDWSGVGFPSLDILFKTVNLKLPESLNNILPKALEFSLDLEKNATTEARAQATELFGRLIGCMPNVKLNRDILTEIPHLITIISLTLGGKEAVLELVDKLIITDKTAASIARALTPILRNTSSSWVARTASIDLLSRLHAKHGRTWPRLIEPAIHEIIAVALDDKDPIRKTAVQLLASLATPPTGPEDGSGDSHVLQVNANMGFREEIMRHGKQFIALLKDEHLRSSVVELLSILSTDIEMRRKISMSILTSAMSTELKSFVFVGQVELLARLISDGRFLHEPIDIVMLLVASALVTRPILRNTPYRLEILTALWCRYKLKDVPTTAFEHRDLIDWFAFGLFGRHTTVNEVETWSKGCKEWLRKIGSSWTGS</sequence>
<dbReference type="InterPro" id="IPR016024">
    <property type="entry name" value="ARM-type_fold"/>
</dbReference>
<feature type="non-terminal residue" evidence="4">
    <location>
        <position position="1"/>
    </location>
</feature>
<evidence type="ECO:0000259" key="3">
    <source>
        <dbReference type="Pfam" id="PF20153"/>
    </source>
</evidence>
<dbReference type="Pfam" id="PF20153">
    <property type="entry name" value="DUF6535"/>
    <property type="match status" value="1"/>
</dbReference>
<keyword evidence="2" id="KW-0472">Membrane</keyword>
<proteinExistence type="predicted"/>
<keyword evidence="2" id="KW-0812">Transmembrane</keyword>
<feature type="domain" description="DUF6535" evidence="3">
    <location>
        <begin position="39"/>
        <end position="199"/>
    </location>
</feature>
<dbReference type="EMBL" id="JANBPK010001294">
    <property type="protein sequence ID" value="KAJ2923696.1"/>
    <property type="molecule type" value="Genomic_DNA"/>
</dbReference>
<keyword evidence="2" id="KW-1133">Transmembrane helix</keyword>
<reference evidence="4" key="1">
    <citation type="submission" date="2022-06" db="EMBL/GenBank/DDBJ databases">
        <title>Genome Sequence of Candolleomyces eurysporus.</title>
        <authorList>
            <person name="Buettner E."/>
        </authorList>
    </citation>
    <scope>NUCLEOTIDE SEQUENCE</scope>
    <source>
        <strain evidence="4">VTCC 930004</strain>
    </source>
</reference>
<dbReference type="OrthoDB" id="3219854at2759"/>
<accession>A0A9W8IUQ6</accession>
<keyword evidence="5" id="KW-1185">Reference proteome</keyword>
<gene>
    <name evidence="4" type="ORF">H1R20_g13400</name>
</gene>
<feature type="transmembrane region" description="Helical" evidence="2">
    <location>
        <begin position="123"/>
        <end position="145"/>
    </location>
</feature>
<dbReference type="SUPFAM" id="SSF48371">
    <property type="entry name" value="ARM repeat"/>
    <property type="match status" value="1"/>
</dbReference>
<feature type="region of interest" description="Disordered" evidence="1">
    <location>
        <begin position="1"/>
        <end position="28"/>
    </location>
</feature>
<dbReference type="Proteomes" id="UP001140091">
    <property type="component" value="Unassembled WGS sequence"/>
</dbReference>
<evidence type="ECO:0000313" key="4">
    <source>
        <dbReference type="EMBL" id="KAJ2923696.1"/>
    </source>
</evidence>
<name>A0A9W8IUQ6_9AGAR</name>
<feature type="transmembrane region" description="Helical" evidence="2">
    <location>
        <begin position="61"/>
        <end position="80"/>
    </location>
</feature>
<dbReference type="Gene3D" id="1.25.10.10">
    <property type="entry name" value="Leucine-rich Repeat Variant"/>
    <property type="match status" value="1"/>
</dbReference>
<dbReference type="InterPro" id="IPR045338">
    <property type="entry name" value="DUF6535"/>
</dbReference>
<evidence type="ECO:0000313" key="5">
    <source>
        <dbReference type="Proteomes" id="UP001140091"/>
    </source>
</evidence>
<evidence type="ECO:0000256" key="2">
    <source>
        <dbReference type="SAM" id="Phobius"/>
    </source>
</evidence>
<protein>
    <recommendedName>
        <fullName evidence="3">DUF6535 domain-containing protein</fullName>
    </recommendedName>
</protein>
<organism evidence="4 5">
    <name type="scientific">Candolleomyces eurysporus</name>
    <dbReference type="NCBI Taxonomy" id="2828524"/>
    <lineage>
        <taxon>Eukaryota</taxon>
        <taxon>Fungi</taxon>
        <taxon>Dikarya</taxon>
        <taxon>Basidiomycota</taxon>
        <taxon>Agaricomycotina</taxon>
        <taxon>Agaricomycetes</taxon>
        <taxon>Agaricomycetidae</taxon>
        <taxon>Agaricales</taxon>
        <taxon>Agaricineae</taxon>
        <taxon>Psathyrellaceae</taxon>
        <taxon>Candolleomyces</taxon>
    </lineage>
</organism>
<dbReference type="InterPro" id="IPR011989">
    <property type="entry name" value="ARM-like"/>
</dbReference>
<feature type="transmembrane region" description="Helical" evidence="2">
    <location>
        <begin position="208"/>
        <end position="229"/>
    </location>
</feature>
<feature type="transmembrane region" description="Helical" evidence="2">
    <location>
        <begin position="178"/>
        <end position="202"/>
    </location>
</feature>
<comment type="caution">
    <text evidence="4">The sequence shown here is derived from an EMBL/GenBank/DDBJ whole genome shotgun (WGS) entry which is preliminary data.</text>
</comment>
<evidence type="ECO:0000256" key="1">
    <source>
        <dbReference type="SAM" id="MobiDB-lite"/>
    </source>
</evidence>